<dbReference type="InterPro" id="IPR006212">
    <property type="entry name" value="Furin_repeat"/>
</dbReference>
<dbReference type="Pfam" id="PF01483">
    <property type="entry name" value="P_proprotein"/>
    <property type="match status" value="1"/>
</dbReference>
<dbReference type="SUPFAM" id="SSF54897">
    <property type="entry name" value="Protease propeptides/inhibitors"/>
    <property type="match status" value="1"/>
</dbReference>
<dbReference type="EC" id="3.4.21.75" evidence="15"/>
<keyword evidence="12" id="KW-1015">Disulfide bond</keyword>
<feature type="active site" description="Charge relay system" evidence="19 20">
    <location>
        <position position="319"/>
    </location>
</feature>
<dbReference type="Pfam" id="PF00082">
    <property type="entry name" value="Peptidase_S8"/>
    <property type="match status" value="1"/>
</dbReference>
<evidence type="ECO:0000256" key="14">
    <source>
        <dbReference type="ARBA" id="ARBA00035756"/>
    </source>
</evidence>
<evidence type="ECO:0000259" key="23">
    <source>
        <dbReference type="PROSITE" id="PS51829"/>
    </source>
</evidence>
<keyword evidence="10 22" id="KW-0472">Membrane</keyword>
<feature type="transmembrane region" description="Helical" evidence="22">
    <location>
        <begin position="107"/>
        <end position="124"/>
    </location>
</feature>
<feature type="domain" description="P/Homo B" evidence="23">
    <location>
        <begin position="571"/>
        <end position="701"/>
    </location>
</feature>
<dbReference type="GO" id="GO:0008039">
    <property type="term" value="P:synaptic target recognition"/>
    <property type="evidence" value="ECO:0007669"/>
    <property type="project" value="UniProtKB-ARBA"/>
</dbReference>
<comment type="subcellular location">
    <subcellularLocation>
        <location evidence="2">Golgi apparatus membrane</location>
        <topology evidence="2">Multi-pass membrane protein</topology>
    </subcellularLocation>
</comment>
<feature type="active site" description="Charge relay system" evidence="19 20">
    <location>
        <position position="493"/>
    </location>
</feature>
<evidence type="ECO:0000256" key="3">
    <source>
        <dbReference type="ARBA" id="ARBA00005325"/>
    </source>
</evidence>
<dbReference type="GO" id="GO:0097688">
    <property type="term" value="P:glutamate receptor clustering"/>
    <property type="evidence" value="ECO:0007669"/>
    <property type="project" value="UniProtKB-ARBA"/>
</dbReference>
<dbReference type="PROSITE" id="PS51892">
    <property type="entry name" value="SUBTILASE"/>
    <property type="match status" value="1"/>
</dbReference>
<dbReference type="OrthoDB" id="300641at2759"/>
<keyword evidence="22" id="KW-0812">Transmembrane</keyword>
<dbReference type="FunFam" id="3.30.70.850:FF:000001">
    <property type="entry name" value="Proprotein convertase subtilisin/kexin type 5"/>
    <property type="match status" value="1"/>
</dbReference>
<dbReference type="SUPFAM" id="SSF57184">
    <property type="entry name" value="Growth factor receptor domain"/>
    <property type="match status" value="1"/>
</dbReference>
<dbReference type="SUPFAM" id="SSF52743">
    <property type="entry name" value="Subtilisin-like"/>
    <property type="match status" value="1"/>
</dbReference>
<gene>
    <name evidence="24" type="ORF">PVAND_003605</name>
</gene>
<dbReference type="Proteomes" id="UP001107558">
    <property type="component" value="Chromosome 3"/>
</dbReference>
<dbReference type="PROSITE" id="PS00136">
    <property type="entry name" value="SUBTILASE_ASP"/>
    <property type="match status" value="1"/>
</dbReference>
<feature type="region of interest" description="Disordered" evidence="21">
    <location>
        <begin position="846"/>
        <end position="879"/>
    </location>
</feature>
<feature type="compositionally biased region" description="Polar residues" evidence="21">
    <location>
        <begin position="776"/>
        <end position="802"/>
    </location>
</feature>
<evidence type="ECO:0000256" key="17">
    <source>
        <dbReference type="ARBA" id="ARBA00076029"/>
    </source>
</evidence>
<evidence type="ECO:0000256" key="6">
    <source>
        <dbReference type="ARBA" id="ARBA00022729"/>
    </source>
</evidence>
<dbReference type="Pfam" id="PF16470">
    <property type="entry name" value="S8_pro-domain"/>
    <property type="match status" value="1"/>
</dbReference>
<dbReference type="InterPro" id="IPR002884">
    <property type="entry name" value="P_dom"/>
</dbReference>
<evidence type="ECO:0000256" key="2">
    <source>
        <dbReference type="ARBA" id="ARBA00004653"/>
    </source>
</evidence>
<dbReference type="EMBL" id="JADBJN010000003">
    <property type="protein sequence ID" value="KAG5673567.1"/>
    <property type="molecule type" value="Genomic_DNA"/>
</dbReference>
<evidence type="ECO:0000256" key="1">
    <source>
        <dbReference type="ARBA" id="ARBA00001913"/>
    </source>
</evidence>
<keyword evidence="25" id="KW-1185">Reference proteome</keyword>
<dbReference type="InterPro" id="IPR009030">
    <property type="entry name" value="Growth_fac_rcpt_cys_sf"/>
</dbReference>
<sequence>MSNDEMQWYDDYETNKKLLYSGCNNVNASYTLLSAHHIEYDDVTVNENDNYNVDQISVINIHNHRNIHIKRDSRNKVNNNNYDNSTTTCHNHYQWQQQQQKHKFSRNYYQIINACLIVFLIYVFNEISVTKVYCDELLDSVGSRGHYTHTWAVHIPGGEKVAKLVAEEHGMIFRGKIIDDHYHMEHRSIAKRSISPSHHHQRRLNEDNRVMWSKQQRAKSRQKRDFTRLKPKSISKLLNDPKWSSMWYLNRGDGLDMNVVPAWREGITGKGIVVTILDDGLETDHPDLERNYDPEASWDVNGHDADPMPHYDMTDSNRHGTRCAGEVAATANNSLCAVGIAFNAKVGGVRMLDGDVTDAVEAQSLGLNPQHIDIYSASWGPDDDGKTVDGPGEMATKAFIDGVTKGRDGKGSIFVWASGNGGREQDNCNCDGYTNSIWTLSISSATEFGDVPWYSEKCSSTLATTYSSGQQNEKQVVTTDLHHMCTSSHTGTSASAPLAAGIVALALEANPKLTWRDMQHIVVRTANPANLGKLPNEWSVNGVGRKVSHSFGYGLMDAAAMVRLARVWEEVPEQQRCEIHSPHLDKPIPPRRNVTFTLKVDHCKGVNYLEHVLARISLTTQRRGDIVIYLTSPSGTRTCLLTERVHDVSRSGFNDWPFMTVHQWGEAPHGVWELEIHNKGRYMEYALFRYWTLVLYGTVISAQKSDDLIRQQTNNSQSLSNNSTNNRPKLQNSKKNVQKATTSSPQGTGTTPANVIGRKNANVKQKNGKNGKNNQRPVSTTTLRPNVTQNVGRNKTMTTISIKTPRPTAKLPSLKSNSNSNSNGNDNLNALSSSKLDKYQPSYSNIYEKSSGKAPKQVKENSFTTSPRLEGLTTSATQNPSMSKMFERYEKIQEIFPQLEPYKEVNNPVFFTVSNGKPSRENSKSFSSFVSSFDSVPQKKNTPINEVKDTRQRVTSSTIDENTGQITQWNLIFYGTNDPPQRNDPPRYLSGKKTVNELIHNSLENSQWGFITQDVAEMESSHSDVQRTVDDDLTSSACLHYTDNNKSFCLECAHQTFKFDGRCYNTCPERSFIVQENVQSKGLSLKKRSHEMNIDESNSLYDILGQTEYAVKNREIASSTIGVQKLCGSCYDTCLRCIGPTKNDCLTCDNNYNQINNGSKIECHPKEPIDAYKTVSINNNGSNSFFILTNQLKNYSSEKILLISTICGIILISITICLYLFFIKFDFKTLYDKTKQLLSRTSGINSGLTTEREKYSYDIVQMEETSLLTKSLHSDIQISNDDEDEYDDSELE</sequence>
<dbReference type="GO" id="GO:0005802">
    <property type="term" value="C:trans-Golgi network"/>
    <property type="evidence" value="ECO:0007669"/>
    <property type="project" value="TreeGrafter"/>
</dbReference>
<evidence type="ECO:0000256" key="16">
    <source>
        <dbReference type="ARBA" id="ARBA00053600"/>
    </source>
</evidence>
<dbReference type="CDD" id="cd00064">
    <property type="entry name" value="FU"/>
    <property type="match status" value="1"/>
</dbReference>
<keyword evidence="5" id="KW-0165">Cleavage on pair of basic residues</keyword>
<comment type="catalytic activity">
    <reaction evidence="14">
        <text>Release of mature proteins from their proproteins by cleavage of -Arg-Xaa-Yaa-Arg-|-Zaa- bonds, where Xaa can be any amino acid and Yaa is Arg or Lys. Releases albumin, complement component C3 and von Willebrand factor from their respective precursors.</text>
        <dbReference type="EC" id="3.4.21.75"/>
    </reaction>
</comment>
<feature type="compositionally biased region" description="Low complexity" evidence="21">
    <location>
        <begin position="740"/>
        <end position="775"/>
    </location>
</feature>
<keyword evidence="9" id="KW-0333">Golgi apparatus</keyword>
<dbReference type="InterPro" id="IPR034182">
    <property type="entry name" value="Kexin/furin"/>
</dbReference>
<evidence type="ECO:0000256" key="4">
    <source>
        <dbReference type="ARBA" id="ARBA00022670"/>
    </source>
</evidence>
<dbReference type="FunFam" id="2.60.120.260:FF:000006">
    <property type="entry name" value="Proprotein convertase subtilisin/kexin type 5"/>
    <property type="match status" value="1"/>
</dbReference>
<evidence type="ECO:0000256" key="9">
    <source>
        <dbReference type="ARBA" id="ARBA00023034"/>
    </source>
</evidence>
<dbReference type="PROSITE" id="PS00138">
    <property type="entry name" value="SUBTILASE_SER"/>
    <property type="match status" value="1"/>
</dbReference>
<evidence type="ECO:0000256" key="5">
    <source>
        <dbReference type="ARBA" id="ARBA00022685"/>
    </source>
</evidence>
<feature type="region of interest" description="Disordered" evidence="21">
    <location>
        <begin position="714"/>
        <end position="832"/>
    </location>
</feature>
<comment type="caution">
    <text evidence="24">The sequence shown here is derived from an EMBL/GenBank/DDBJ whole genome shotgun (WGS) entry which is preliminary data.</text>
</comment>
<feature type="transmembrane region" description="Helical" evidence="22">
    <location>
        <begin position="1200"/>
        <end position="1223"/>
    </location>
</feature>
<dbReference type="Gene3D" id="3.30.70.850">
    <property type="entry name" value="Peptidase S8, pro-domain"/>
    <property type="match status" value="1"/>
</dbReference>
<comment type="function">
    <text evidence="16">Furin is likely to represent the ubiquitous endoprotease activity within constitutive secretory pathways and capable of cleavage at the RX(K/R)R consensus motif.</text>
</comment>
<evidence type="ECO:0000313" key="25">
    <source>
        <dbReference type="Proteomes" id="UP001107558"/>
    </source>
</evidence>
<evidence type="ECO:0000256" key="10">
    <source>
        <dbReference type="ARBA" id="ARBA00023136"/>
    </source>
</evidence>
<dbReference type="PROSITE" id="PS51829">
    <property type="entry name" value="P_HOMO_B"/>
    <property type="match status" value="1"/>
</dbReference>
<dbReference type="InterPro" id="IPR000209">
    <property type="entry name" value="Peptidase_S8/S53_dom"/>
</dbReference>
<dbReference type="InterPro" id="IPR023828">
    <property type="entry name" value="Peptidase_S8_Ser-AS"/>
</dbReference>
<dbReference type="InterPro" id="IPR023827">
    <property type="entry name" value="Peptidase_S8_Asp-AS"/>
</dbReference>
<accession>A0A9J6BUJ4</accession>
<feature type="compositionally biased region" description="Low complexity" evidence="21">
    <location>
        <begin position="811"/>
        <end position="832"/>
    </location>
</feature>
<dbReference type="GO" id="GO:0004252">
    <property type="term" value="F:serine-type endopeptidase activity"/>
    <property type="evidence" value="ECO:0007669"/>
    <property type="project" value="UniProtKB-UniRule"/>
</dbReference>
<keyword evidence="8 20" id="KW-0720">Serine protease</keyword>
<organism evidence="24 25">
    <name type="scientific">Polypedilum vanderplanki</name>
    <name type="common">Sleeping chironomid midge</name>
    <dbReference type="NCBI Taxonomy" id="319348"/>
    <lineage>
        <taxon>Eukaryota</taxon>
        <taxon>Metazoa</taxon>
        <taxon>Ecdysozoa</taxon>
        <taxon>Arthropoda</taxon>
        <taxon>Hexapoda</taxon>
        <taxon>Insecta</taxon>
        <taxon>Pterygota</taxon>
        <taxon>Neoptera</taxon>
        <taxon>Endopterygota</taxon>
        <taxon>Diptera</taxon>
        <taxon>Nematocera</taxon>
        <taxon>Chironomoidea</taxon>
        <taxon>Chironomidae</taxon>
        <taxon>Chironominae</taxon>
        <taxon>Polypedilum</taxon>
        <taxon>Polypedilum</taxon>
    </lineage>
</organism>
<comment type="similarity">
    <text evidence="3">Belongs to the peptidase S8 family. Furin subfamily.</text>
</comment>
<keyword evidence="6" id="KW-0732">Signal</keyword>
<evidence type="ECO:0000256" key="11">
    <source>
        <dbReference type="ARBA" id="ARBA00023145"/>
    </source>
</evidence>
<comment type="cofactor">
    <cofactor evidence="1">
        <name>Ca(2+)</name>
        <dbReference type="ChEBI" id="CHEBI:29108"/>
    </cofactor>
</comment>
<dbReference type="InterPro" id="IPR008979">
    <property type="entry name" value="Galactose-bd-like_sf"/>
</dbReference>
<dbReference type="GO" id="GO:0000139">
    <property type="term" value="C:Golgi membrane"/>
    <property type="evidence" value="ECO:0007669"/>
    <property type="project" value="UniProtKB-SubCell"/>
</dbReference>
<dbReference type="GO" id="GO:0016486">
    <property type="term" value="P:peptide hormone processing"/>
    <property type="evidence" value="ECO:0007669"/>
    <property type="project" value="TreeGrafter"/>
</dbReference>
<keyword evidence="4 20" id="KW-0645">Protease</keyword>
<feature type="compositionally biased region" description="Low complexity" evidence="21">
    <location>
        <begin position="714"/>
        <end position="726"/>
    </location>
</feature>
<evidence type="ECO:0000256" key="7">
    <source>
        <dbReference type="ARBA" id="ARBA00022801"/>
    </source>
</evidence>
<dbReference type="PANTHER" id="PTHR42884">
    <property type="entry name" value="PROPROTEIN CONVERTASE SUBTILISIN/KEXIN-RELATED"/>
    <property type="match status" value="1"/>
</dbReference>
<evidence type="ECO:0000256" key="13">
    <source>
        <dbReference type="ARBA" id="ARBA00023180"/>
    </source>
</evidence>
<dbReference type="PROSITE" id="PS00137">
    <property type="entry name" value="SUBTILASE_HIS"/>
    <property type="match status" value="1"/>
</dbReference>
<dbReference type="InterPro" id="IPR032815">
    <property type="entry name" value="S8_pro-domain"/>
</dbReference>
<dbReference type="CDD" id="cd04059">
    <property type="entry name" value="Peptidases_S8_Protein_convertases_Kexins_Furin-like"/>
    <property type="match status" value="1"/>
</dbReference>
<dbReference type="InterPro" id="IPR015500">
    <property type="entry name" value="Peptidase_S8_subtilisin-rel"/>
</dbReference>
<dbReference type="PANTHER" id="PTHR42884:SF3">
    <property type="entry name" value="FURIN-LIKE PROTEASE 1, ISOFORMS 1_1-X_2"/>
    <property type="match status" value="1"/>
</dbReference>
<evidence type="ECO:0000256" key="22">
    <source>
        <dbReference type="SAM" id="Phobius"/>
    </source>
</evidence>
<evidence type="ECO:0000256" key="15">
    <source>
        <dbReference type="ARBA" id="ARBA00038993"/>
    </source>
</evidence>
<evidence type="ECO:0000256" key="21">
    <source>
        <dbReference type="SAM" id="MobiDB-lite"/>
    </source>
</evidence>
<dbReference type="GO" id="GO:0001941">
    <property type="term" value="P:postsynaptic membrane organization"/>
    <property type="evidence" value="ECO:0007669"/>
    <property type="project" value="UniProtKB-ARBA"/>
</dbReference>
<reference evidence="24" key="1">
    <citation type="submission" date="2021-03" db="EMBL/GenBank/DDBJ databases">
        <title>Chromosome level genome of the anhydrobiotic midge Polypedilum vanderplanki.</title>
        <authorList>
            <person name="Yoshida Y."/>
            <person name="Kikawada T."/>
            <person name="Gusev O."/>
        </authorList>
    </citation>
    <scope>NUCLEOTIDE SEQUENCE</scope>
    <source>
        <strain evidence="24">NIAS01</strain>
        <tissue evidence="24">Whole body or cell culture</tissue>
    </source>
</reference>
<keyword evidence="13" id="KW-0325">Glycoprotein</keyword>
<name>A0A9J6BUJ4_POLVA</name>
<evidence type="ECO:0000313" key="24">
    <source>
        <dbReference type="EMBL" id="KAG5673567.1"/>
    </source>
</evidence>
<dbReference type="SUPFAM" id="SSF49785">
    <property type="entry name" value="Galactose-binding domain-like"/>
    <property type="match status" value="1"/>
</dbReference>
<evidence type="ECO:0000256" key="20">
    <source>
        <dbReference type="PROSITE-ProRule" id="PRU01240"/>
    </source>
</evidence>
<dbReference type="FunFam" id="3.40.50.200:FF:000001">
    <property type="entry name" value="Furin 2, isoform B"/>
    <property type="match status" value="1"/>
</dbReference>
<feature type="compositionally biased region" description="Polar residues" evidence="21">
    <location>
        <begin position="727"/>
        <end position="739"/>
    </location>
</feature>
<protein>
    <recommendedName>
        <fullName evidence="15">furin</fullName>
        <ecNumber evidence="15">3.4.21.75</ecNumber>
    </recommendedName>
    <alternativeName>
        <fullName evidence="17">Kex2-like endoprotease 1</fullName>
    </alternativeName>
    <alternativeName>
        <fullName evidence="18">dKLIP-1</fullName>
    </alternativeName>
</protein>
<evidence type="ECO:0000256" key="12">
    <source>
        <dbReference type="ARBA" id="ARBA00023157"/>
    </source>
</evidence>
<proteinExistence type="inferred from homology"/>
<evidence type="ECO:0000256" key="18">
    <source>
        <dbReference type="ARBA" id="ARBA00077026"/>
    </source>
</evidence>
<dbReference type="InterPro" id="IPR022398">
    <property type="entry name" value="Peptidase_S8_His-AS"/>
</dbReference>
<evidence type="ECO:0000256" key="8">
    <source>
        <dbReference type="ARBA" id="ARBA00022825"/>
    </source>
</evidence>
<keyword evidence="7 20" id="KW-0378">Hydrolase</keyword>
<dbReference type="InterPro" id="IPR038466">
    <property type="entry name" value="S8_pro-domain_sf"/>
</dbReference>
<dbReference type="GO" id="GO:0005886">
    <property type="term" value="C:plasma membrane"/>
    <property type="evidence" value="ECO:0007669"/>
    <property type="project" value="GOC"/>
</dbReference>
<dbReference type="InterPro" id="IPR036852">
    <property type="entry name" value="Peptidase_S8/S53_dom_sf"/>
</dbReference>
<dbReference type="GO" id="GO:0097090">
    <property type="term" value="P:presynaptic membrane organization"/>
    <property type="evidence" value="ECO:0007669"/>
    <property type="project" value="UniProtKB-ARBA"/>
</dbReference>
<feature type="compositionally biased region" description="Polar residues" evidence="21">
    <location>
        <begin position="860"/>
        <end position="879"/>
    </location>
</feature>
<dbReference type="Gene3D" id="3.40.50.200">
    <property type="entry name" value="Peptidase S8/S53 domain"/>
    <property type="match status" value="1"/>
</dbReference>
<dbReference type="Gene3D" id="2.60.120.260">
    <property type="entry name" value="Galactose-binding domain-like"/>
    <property type="match status" value="1"/>
</dbReference>
<evidence type="ECO:0000256" key="19">
    <source>
        <dbReference type="PIRSR" id="PIRSR615500-1"/>
    </source>
</evidence>
<dbReference type="PRINTS" id="PR00723">
    <property type="entry name" value="SUBTILISIN"/>
</dbReference>
<keyword evidence="22" id="KW-1133">Transmembrane helix</keyword>
<feature type="active site" description="Charge relay system" evidence="19 20">
    <location>
        <position position="278"/>
    </location>
</feature>
<keyword evidence="11" id="KW-0865">Zymogen</keyword>